<keyword evidence="14" id="KW-1185">Reference proteome</keyword>
<evidence type="ECO:0000256" key="11">
    <source>
        <dbReference type="HAMAP-Rule" id="MF_00165"/>
    </source>
</evidence>
<evidence type="ECO:0000256" key="10">
    <source>
        <dbReference type="ARBA" id="ARBA00057735"/>
    </source>
</evidence>
<evidence type="ECO:0000256" key="3">
    <source>
        <dbReference type="ARBA" id="ARBA00017144"/>
    </source>
</evidence>
<dbReference type="GO" id="GO:0005829">
    <property type="term" value="C:cytosol"/>
    <property type="evidence" value="ECO:0007669"/>
    <property type="project" value="TreeGrafter"/>
</dbReference>
<name>A0A1G8KUQ8_9LACT</name>
<evidence type="ECO:0000256" key="2">
    <source>
        <dbReference type="ARBA" id="ARBA00012980"/>
    </source>
</evidence>
<feature type="domain" description="Thymidylate kinase-like" evidence="12">
    <location>
        <begin position="8"/>
        <end position="198"/>
    </location>
</feature>
<gene>
    <name evidence="11" type="primary">tmk</name>
    <name evidence="13" type="ORF">CJ205_05230</name>
</gene>
<dbReference type="STRING" id="84521.SAMN04487994_101419"/>
<accession>A0A1G8KUQ8</accession>
<comment type="caution">
    <text evidence="13">The sequence shown here is derived from an EMBL/GenBank/DDBJ whole genome shotgun (WGS) entry which is preliminary data.</text>
</comment>
<dbReference type="SUPFAM" id="SSF52540">
    <property type="entry name" value="P-loop containing nucleoside triphosphate hydrolases"/>
    <property type="match status" value="1"/>
</dbReference>
<keyword evidence="7 11" id="KW-0418">Kinase</keyword>
<dbReference type="NCBIfam" id="TIGR00041">
    <property type="entry name" value="DTMP_kinase"/>
    <property type="match status" value="1"/>
</dbReference>
<dbReference type="InterPro" id="IPR018095">
    <property type="entry name" value="Thymidylate_kin_CS"/>
</dbReference>
<evidence type="ECO:0000313" key="13">
    <source>
        <dbReference type="EMBL" id="PMC58256.1"/>
    </source>
</evidence>
<dbReference type="InterPro" id="IPR039430">
    <property type="entry name" value="Thymidylate_kin-like_dom"/>
</dbReference>
<dbReference type="Proteomes" id="UP000235682">
    <property type="component" value="Unassembled WGS sequence"/>
</dbReference>
<dbReference type="InterPro" id="IPR018094">
    <property type="entry name" value="Thymidylate_kinase"/>
</dbReference>
<dbReference type="GO" id="GO:0005524">
    <property type="term" value="F:ATP binding"/>
    <property type="evidence" value="ECO:0007669"/>
    <property type="project" value="UniProtKB-UniRule"/>
</dbReference>
<dbReference type="FunFam" id="3.40.50.300:FF:000225">
    <property type="entry name" value="Thymidylate kinase"/>
    <property type="match status" value="1"/>
</dbReference>
<dbReference type="HAMAP" id="MF_00165">
    <property type="entry name" value="Thymidylate_kinase"/>
    <property type="match status" value="1"/>
</dbReference>
<dbReference type="EC" id="2.7.4.9" evidence="2 11"/>
<dbReference type="EMBL" id="PNHE01000019">
    <property type="protein sequence ID" value="PMC58256.1"/>
    <property type="molecule type" value="Genomic_DNA"/>
</dbReference>
<proteinExistence type="inferred from homology"/>
<keyword evidence="8 11" id="KW-0067">ATP-binding</keyword>
<dbReference type="AlphaFoldDB" id="A0A1G8KUQ8"/>
<evidence type="ECO:0000256" key="5">
    <source>
        <dbReference type="ARBA" id="ARBA00022727"/>
    </source>
</evidence>
<reference evidence="13 14" key="1">
    <citation type="submission" date="2017-09" db="EMBL/GenBank/DDBJ databases">
        <title>Bacterial strain isolated from the female urinary microbiota.</title>
        <authorList>
            <person name="Thomas-White K."/>
            <person name="Kumar N."/>
            <person name="Forster S."/>
            <person name="Putonti C."/>
            <person name="Lawley T."/>
            <person name="Wolfe A.J."/>
        </authorList>
    </citation>
    <scope>NUCLEOTIDE SEQUENCE [LARGE SCALE GENOMIC DNA]</scope>
    <source>
        <strain evidence="13 14">UMB0852</strain>
    </source>
</reference>
<dbReference type="CDD" id="cd01672">
    <property type="entry name" value="TMPK"/>
    <property type="match status" value="1"/>
</dbReference>
<evidence type="ECO:0000259" key="12">
    <source>
        <dbReference type="Pfam" id="PF02223"/>
    </source>
</evidence>
<dbReference type="Gene3D" id="3.40.50.300">
    <property type="entry name" value="P-loop containing nucleotide triphosphate hydrolases"/>
    <property type="match status" value="1"/>
</dbReference>
<organism evidence="13 14">
    <name type="scientific">Dolosicoccus paucivorans</name>
    <dbReference type="NCBI Taxonomy" id="84521"/>
    <lineage>
        <taxon>Bacteria</taxon>
        <taxon>Bacillati</taxon>
        <taxon>Bacillota</taxon>
        <taxon>Bacilli</taxon>
        <taxon>Lactobacillales</taxon>
        <taxon>Aerococcaceae</taxon>
        <taxon>Dolosicoccus</taxon>
    </lineage>
</organism>
<dbReference type="GO" id="GO:0006235">
    <property type="term" value="P:dTTP biosynthetic process"/>
    <property type="evidence" value="ECO:0007669"/>
    <property type="project" value="UniProtKB-UniRule"/>
</dbReference>
<evidence type="ECO:0000313" key="14">
    <source>
        <dbReference type="Proteomes" id="UP000235682"/>
    </source>
</evidence>
<comment type="similarity">
    <text evidence="1 11">Belongs to the thymidylate kinase family.</text>
</comment>
<evidence type="ECO:0000256" key="1">
    <source>
        <dbReference type="ARBA" id="ARBA00009776"/>
    </source>
</evidence>
<dbReference type="GO" id="GO:0006227">
    <property type="term" value="P:dUDP biosynthetic process"/>
    <property type="evidence" value="ECO:0007669"/>
    <property type="project" value="TreeGrafter"/>
</dbReference>
<evidence type="ECO:0000256" key="4">
    <source>
        <dbReference type="ARBA" id="ARBA00022679"/>
    </source>
</evidence>
<comment type="function">
    <text evidence="10 11">Phosphorylation of dTMP to form dTDP in both de novo and salvage pathways of dTTP synthesis.</text>
</comment>
<dbReference type="PROSITE" id="PS01331">
    <property type="entry name" value="THYMIDYLATE_KINASE"/>
    <property type="match status" value="1"/>
</dbReference>
<evidence type="ECO:0000256" key="8">
    <source>
        <dbReference type="ARBA" id="ARBA00022840"/>
    </source>
</evidence>
<dbReference type="RefSeq" id="WP_092084892.1">
    <property type="nucleotide sequence ID" value="NZ_FNEL01000014.1"/>
</dbReference>
<evidence type="ECO:0000256" key="9">
    <source>
        <dbReference type="ARBA" id="ARBA00048743"/>
    </source>
</evidence>
<evidence type="ECO:0000256" key="7">
    <source>
        <dbReference type="ARBA" id="ARBA00022777"/>
    </source>
</evidence>
<protein>
    <recommendedName>
        <fullName evidence="3 11">Thymidylate kinase</fullName>
        <ecNumber evidence="2 11">2.7.4.9</ecNumber>
    </recommendedName>
    <alternativeName>
        <fullName evidence="11">dTMP kinase</fullName>
    </alternativeName>
</protein>
<dbReference type="OrthoDB" id="9774907at2"/>
<sequence>MSGKFITFEGPDGSGKTSVIARIIELLNDQGITEIVSTREPGGSAIAERIREVILDVNHTEMDSRTEALLYAAARRQHLVERILPSLQEGKLVLCDRFVDSSLAYQGIARGIDIEKIWQINQFAIEGYMPVLTFLLDVPAEVGLERIYKARGERQYDRLDQESLSFHQKTRQAFLDFAEQSDRIVVVDATQSIDDVAKACLVILKERQII</sequence>
<keyword evidence="6 11" id="KW-0547">Nucleotide-binding</keyword>
<dbReference type="Pfam" id="PF02223">
    <property type="entry name" value="Thymidylate_kin"/>
    <property type="match status" value="1"/>
</dbReference>
<keyword evidence="4 11" id="KW-0808">Transferase</keyword>
<keyword evidence="5 11" id="KW-0545">Nucleotide biosynthesis</keyword>
<dbReference type="GO" id="GO:0004798">
    <property type="term" value="F:dTMP kinase activity"/>
    <property type="evidence" value="ECO:0007669"/>
    <property type="project" value="UniProtKB-UniRule"/>
</dbReference>
<evidence type="ECO:0000256" key="6">
    <source>
        <dbReference type="ARBA" id="ARBA00022741"/>
    </source>
</evidence>
<dbReference type="InterPro" id="IPR027417">
    <property type="entry name" value="P-loop_NTPase"/>
</dbReference>
<dbReference type="GO" id="GO:0006233">
    <property type="term" value="P:dTDP biosynthetic process"/>
    <property type="evidence" value="ECO:0007669"/>
    <property type="project" value="InterPro"/>
</dbReference>
<comment type="catalytic activity">
    <reaction evidence="9 11">
        <text>dTMP + ATP = dTDP + ADP</text>
        <dbReference type="Rhea" id="RHEA:13517"/>
        <dbReference type="ChEBI" id="CHEBI:30616"/>
        <dbReference type="ChEBI" id="CHEBI:58369"/>
        <dbReference type="ChEBI" id="CHEBI:63528"/>
        <dbReference type="ChEBI" id="CHEBI:456216"/>
        <dbReference type="EC" id="2.7.4.9"/>
    </reaction>
</comment>
<dbReference type="PANTHER" id="PTHR10344">
    <property type="entry name" value="THYMIDYLATE KINASE"/>
    <property type="match status" value="1"/>
</dbReference>
<dbReference type="PANTHER" id="PTHR10344:SF4">
    <property type="entry name" value="UMP-CMP KINASE 2, MITOCHONDRIAL"/>
    <property type="match status" value="1"/>
</dbReference>
<feature type="binding site" evidence="11">
    <location>
        <begin position="10"/>
        <end position="17"/>
    </location>
    <ligand>
        <name>ATP</name>
        <dbReference type="ChEBI" id="CHEBI:30616"/>
    </ligand>
</feature>